<dbReference type="InterPro" id="IPR045436">
    <property type="entry name" value="DUF6507"/>
</dbReference>
<keyword evidence="3" id="KW-1185">Reference proteome</keyword>
<dbReference type="Pfam" id="PF20117">
    <property type="entry name" value="DUF6507"/>
    <property type="match status" value="1"/>
</dbReference>
<gene>
    <name evidence="2" type="ORF">GCM10018785_38730</name>
</gene>
<feature type="region of interest" description="Disordered" evidence="1">
    <location>
        <begin position="12"/>
        <end position="69"/>
    </location>
</feature>
<evidence type="ECO:0000256" key="1">
    <source>
        <dbReference type="SAM" id="MobiDB-lite"/>
    </source>
</evidence>
<evidence type="ECO:0000313" key="3">
    <source>
        <dbReference type="Proteomes" id="UP000608024"/>
    </source>
</evidence>
<sequence length="144" mass="14602">MVTAWDIKPGGVGGVLRKSGEAAERMAKAGQKMEKTLPSAAASAGTIAEGGHEGDGKPDKDGKGGVQGPVASALGVFARQWSEDLKYISRRTASSLLGARAATQAYIDGDLEMAASKHRDAIKGIVPDMPGVNGGRKGDAGGGR</sequence>
<dbReference type="EMBL" id="BNBT01000056">
    <property type="protein sequence ID" value="GHE66204.1"/>
    <property type="molecule type" value="Genomic_DNA"/>
</dbReference>
<feature type="region of interest" description="Disordered" evidence="1">
    <location>
        <begin position="122"/>
        <end position="144"/>
    </location>
</feature>
<protein>
    <submittedName>
        <fullName evidence="2">Uncharacterized protein</fullName>
    </submittedName>
</protein>
<dbReference type="AlphaFoldDB" id="A0A919DQD4"/>
<feature type="compositionally biased region" description="Basic and acidic residues" evidence="1">
    <location>
        <begin position="18"/>
        <end position="35"/>
    </location>
</feature>
<dbReference type="Proteomes" id="UP000608024">
    <property type="component" value="Unassembled WGS sequence"/>
</dbReference>
<proteinExistence type="predicted"/>
<organism evidence="2 3">
    <name type="scientific">Streptomyces longispororuber</name>
    <dbReference type="NCBI Taxonomy" id="68230"/>
    <lineage>
        <taxon>Bacteria</taxon>
        <taxon>Bacillati</taxon>
        <taxon>Actinomycetota</taxon>
        <taxon>Actinomycetes</taxon>
        <taxon>Kitasatosporales</taxon>
        <taxon>Streptomycetaceae</taxon>
        <taxon>Streptomyces</taxon>
    </lineage>
</organism>
<feature type="compositionally biased region" description="Gly residues" evidence="1">
    <location>
        <begin position="132"/>
        <end position="144"/>
    </location>
</feature>
<reference evidence="2" key="2">
    <citation type="submission" date="2020-09" db="EMBL/GenBank/DDBJ databases">
        <authorList>
            <person name="Sun Q."/>
            <person name="Ohkuma M."/>
        </authorList>
    </citation>
    <scope>NUCLEOTIDE SEQUENCE</scope>
    <source>
        <strain evidence="2">JCM 4784</strain>
    </source>
</reference>
<name>A0A919DQD4_9ACTN</name>
<evidence type="ECO:0000313" key="2">
    <source>
        <dbReference type="EMBL" id="GHE66204.1"/>
    </source>
</evidence>
<comment type="caution">
    <text evidence="2">The sequence shown here is derived from an EMBL/GenBank/DDBJ whole genome shotgun (WGS) entry which is preliminary data.</text>
</comment>
<feature type="compositionally biased region" description="Basic and acidic residues" evidence="1">
    <location>
        <begin position="50"/>
        <end position="63"/>
    </location>
</feature>
<reference evidence="2" key="1">
    <citation type="journal article" date="2014" name="Int. J. Syst. Evol. Microbiol.">
        <title>Complete genome sequence of Corynebacterium casei LMG S-19264T (=DSM 44701T), isolated from a smear-ripened cheese.</title>
        <authorList>
            <consortium name="US DOE Joint Genome Institute (JGI-PGF)"/>
            <person name="Walter F."/>
            <person name="Albersmeier A."/>
            <person name="Kalinowski J."/>
            <person name="Ruckert C."/>
        </authorList>
    </citation>
    <scope>NUCLEOTIDE SEQUENCE</scope>
    <source>
        <strain evidence="2">JCM 4784</strain>
    </source>
</reference>
<accession>A0A919DQD4</accession>